<feature type="compositionally biased region" description="Basic and acidic residues" evidence="1">
    <location>
        <begin position="20"/>
        <end position="33"/>
    </location>
</feature>
<dbReference type="Pfam" id="PF07939">
    <property type="entry name" value="DUF1685"/>
    <property type="match status" value="1"/>
</dbReference>
<dbReference type="PANTHER" id="PTHR33785">
    <property type="entry name" value="OS06G0550800 PROTEIN"/>
    <property type="match status" value="1"/>
</dbReference>
<dbReference type="InterPro" id="IPR012881">
    <property type="entry name" value="DUF1685"/>
</dbReference>
<name>A0ABC8KAN1_ERUVS</name>
<dbReference type="Proteomes" id="UP001642260">
    <property type="component" value="Unassembled WGS sequence"/>
</dbReference>
<feature type="region of interest" description="Disordered" evidence="1">
    <location>
        <begin position="1"/>
        <end position="44"/>
    </location>
</feature>
<comment type="caution">
    <text evidence="2">The sequence shown here is derived from an EMBL/GenBank/DDBJ whole genome shotgun (WGS) entry which is preliminary data.</text>
</comment>
<keyword evidence="3" id="KW-1185">Reference proteome</keyword>
<protein>
    <submittedName>
        <fullName evidence="2">Uncharacterized protein</fullName>
    </submittedName>
</protein>
<dbReference type="AlphaFoldDB" id="A0ABC8KAN1"/>
<organism evidence="2 3">
    <name type="scientific">Eruca vesicaria subsp. sativa</name>
    <name type="common">Garden rocket</name>
    <name type="synonym">Eruca sativa</name>
    <dbReference type="NCBI Taxonomy" id="29727"/>
    <lineage>
        <taxon>Eukaryota</taxon>
        <taxon>Viridiplantae</taxon>
        <taxon>Streptophyta</taxon>
        <taxon>Embryophyta</taxon>
        <taxon>Tracheophyta</taxon>
        <taxon>Spermatophyta</taxon>
        <taxon>Magnoliopsida</taxon>
        <taxon>eudicotyledons</taxon>
        <taxon>Gunneridae</taxon>
        <taxon>Pentapetalae</taxon>
        <taxon>rosids</taxon>
        <taxon>malvids</taxon>
        <taxon>Brassicales</taxon>
        <taxon>Brassicaceae</taxon>
        <taxon>Brassiceae</taxon>
        <taxon>Eruca</taxon>
    </lineage>
</organism>
<accession>A0ABC8KAN1</accession>
<evidence type="ECO:0000256" key="1">
    <source>
        <dbReference type="SAM" id="MobiDB-lite"/>
    </source>
</evidence>
<proteinExistence type="predicted"/>
<gene>
    <name evidence="2" type="ORF">ERUC_LOCUS21211</name>
</gene>
<dbReference type="EMBL" id="CAKOAT010208487">
    <property type="protein sequence ID" value="CAH8355456.1"/>
    <property type="molecule type" value="Genomic_DNA"/>
</dbReference>
<feature type="compositionally biased region" description="Basic residues" evidence="1">
    <location>
        <begin position="34"/>
        <end position="43"/>
    </location>
</feature>
<feature type="compositionally biased region" description="Polar residues" evidence="1">
    <location>
        <begin position="9"/>
        <end position="19"/>
    </location>
</feature>
<evidence type="ECO:0000313" key="3">
    <source>
        <dbReference type="Proteomes" id="UP001642260"/>
    </source>
</evidence>
<dbReference type="PANTHER" id="PTHR33785:SF2">
    <property type="entry name" value="DUF1685 DOMAIN-CONTAINING PROTEIN"/>
    <property type="match status" value="1"/>
</dbReference>
<evidence type="ECO:0000313" key="2">
    <source>
        <dbReference type="EMBL" id="CAH8355456.1"/>
    </source>
</evidence>
<reference evidence="2 3" key="1">
    <citation type="submission" date="2022-03" db="EMBL/GenBank/DDBJ databases">
        <authorList>
            <person name="Macdonald S."/>
            <person name="Ahmed S."/>
            <person name="Newling K."/>
        </authorList>
    </citation>
    <scope>NUCLEOTIDE SEQUENCE [LARGE SCALE GENOMIC DNA]</scope>
</reference>
<sequence>MRAREMEISESSVNNYKQNPDTKPEGDVLEARRTRGASRRSNRRVSVFDLEAEETKGFIDLGFVFTEEDLNSELSEILPGLRTFLHREEQSKKDSSVPRPYLSEAWEFHSDKWSGRSEKVSMDIDLRMAKLCGDRYMKDSLKWWARSVASNLK</sequence>